<dbReference type="Proteomes" id="UP000061468">
    <property type="component" value="Plasmid pAMEDUM8_300"/>
</dbReference>
<gene>
    <name evidence="1" type="ORF">AV942_20440</name>
</gene>
<evidence type="ECO:0000313" key="2">
    <source>
        <dbReference type="Proteomes" id="UP000061468"/>
    </source>
</evidence>
<sequence length="146" mass="16718">MFGFMECKVNNPELAKTRYTTHAYVYAKRDDFKVGALIEVPSGMGGLFTTKVVKIESGVATCIKPYCRDHGKQEFEVFINPPLISVEEILSLANVIYEVERRQAIKSDEFELLERARVNGLIARFNSWSWTEAGVEVFRKAKELYQ</sequence>
<dbReference type="RefSeq" id="WP_015068571.1">
    <property type="nucleotide sequence ID" value="NZ_CAKMLI010000007.1"/>
</dbReference>
<reference evidence="1 2" key="1">
    <citation type="submission" date="2015-12" db="EMBL/GenBank/DDBJ databases">
        <title>Intraspecies pangenome expansion in the marine bacterium Alteromonas.</title>
        <authorList>
            <person name="Lopez-Perez M."/>
            <person name="Rodriguez-Valera F."/>
        </authorList>
    </citation>
    <scope>NUCLEOTIDE SEQUENCE [LARGE SCALE GENOMIC DNA]</scope>
    <source>
        <strain evidence="1 2">UM8</strain>
        <plasmid evidence="1 2">pAMEDUM8_300</plasmid>
    </source>
</reference>
<dbReference type="GeneID" id="56269191"/>
<dbReference type="AlphaFoldDB" id="A0AAC9F7R7"/>
<keyword evidence="1" id="KW-0614">Plasmid</keyword>
<accession>A0AAC9F7R7</accession>
<protein>
    <submittedName>
        <fullName evidence="1">Uncharacterized protein</fullName>
    </submittedName>
</protein>
<name>A0AAC9F7R7_9ALTE</name>
<dbReference type="EMBL" id="CP013929">
    <property type="protein sequence ID" value="AMJ80755.1"/>
    <property type="molecule type" value="Genomic_DNA"/>
</dbReference>
<proteinExistence type="predicted"/>
<geneLocation type="plasmid" evidence="1 2">
    <name>pAMEDUM8_300</name>
</geneLocation>
<evidence type="ECO:0000313" key="1">
    <source>
        <dbReference type="EMBL" id="AMJ80755.1"/>
    </source>
</evidence>
<organism evidence="1 2">
    <name type="scientific">Alteromonas mediterranea</name>
    <dbReference type="NCBI Taxonomy" id="314275"/>
    <lineage>
        <taxon>Bacteria</taxon>
        <taxon>Pseudomonadati</taxon>
        <taxon>Pseudomonadota</taxon>
        <taxon>Gammaproteobacteria</taxon>
        <taxon>Alteromonadales</taxon>
        <taxon>Alteromonadaceae</taxon>
        <taxon>Alteromonas/Salinimonas group</taxon>
        <taxon>Alteromonas</taxon>
    </lineage>
</organism>